<sequence>MKHALAILAAAALAACSTAPRGPDYRVPAEAVVMKPAAAKPFLEQQRAAQAAGAAGAADGSDPAQAGGATSARPAPFDDAPLPQHWWRLFQDSTLDALVEQALARNTDLRQAAANLERVQALEAEAQGGEKPVVSVNGGPSYGHPSGLSMLRKDFVPPDTYRYSATAGLSYQLDLFGQIRRAIESSQASTEAAAAALDLVKVNVAAGTARAYAEACATGQRLESARHSVDLQREAVSVTERLQRAGRVGDIDAARARSQLQQLNAALPPLLAQRQSALYRLAVLTGELPADFPRKLAECHVAPRVAGTIPVGDGAALLRRRPDIRQAERELHAATARIGVAVADRYPRITLGLSAGSAGTLAGFGKSDTLSWSLGPLISWTLPNNGVADARIAQAEASTRQAAARFDGVVLNALRETETALNQYARELDRRSALQAARDEAATVADQARRLYQGGKVGYLDALDAERGLAASDAALAASEAALIDEQVQLFLALGGGWEAEQPPTAQ</sequence>
<evidence type="ECO:0000313" key="5">
    <source>
        <dbReference type="Proteomes" id="UP000231501"/>
    </source>
</evidence>
<protein>
    <submittedName>
        <fullName evidence="4">RND transporter</fullName>
    </submittedName>
</protein>
<keyword evidence="2" id="KW-0472">Membrane</keyword>
<comment type="caution">
    <text evidence="4">The sequence shown here is derived from an EMBL/GenBank/DDBJ whole genome shotgun (WGS) entry which is preliminary data.</text>
</comment>
<dbReference type="RefSeq" id="WP_099862194.1">
    <property type="nucleotide sequence ID" value="NZ_PEOG01000034.1"/>
</dbReference>
<comment type="similarity">
    <text evidence="1 2">Belongs to the outer membrane factor (OMF) (TC 1.B.17) family.</text>
</comment>
<keyword evidence="2" id="KW-1134">Transmembrane beta strand</keyword>
<dbReference type="OrthoDB" id="9770517at2"/>
<keyword evidence="5" id="KW-1185">Reference proteome</keyword>
<dbReference type="Gene3D" id="2.20.200.10">
    <property type="entry name" value="Outer membrane efflux proteins (OEP)"/>
    <property type="match status" value="1"/>
</dbReference>
<gene>
    <name evidence="4" type="ORF">CS062_13725</name>
</gene>
<dbReference type="PANTHER" id="PTHR30203:SF21">
    <property type="entry name" value="OUTER MEMBRANE COMPONENT OF MULTIDRUG EFFLUX PUMP-RELATED"/>
    <property type="match status" value="1"/>
</dbReference>
<accession>A0A2G9C861</accession>
<evidence type="ECO:0000256" key="1">
    <source>
        <dbReference type="ARBA" id="ARBA00007613"/>
    </source>
</evidence>
<evidence type="ECO:0000256" key="3">
    <source>
        <dbReference type="SAM" id="MobiDB-lite"/>
    </source>
</evidence>
<feature type="region of interest" description="Disordered" evidence="3">
    <location>
        <begin position="50"/>
        <end position="77"/>
    </location>
</feature>
<evidence type="ECO:0000313" key="4">
    <source>
        <dbReference type="EMBL" id="PIM52608.1"/>
    </source>
</evidence>
<organism evidence="4 5">
    <name type="scientific">Roseateles chitinivorans</name>
    <dbReference type="NCBI Taxonomy" id="2917965"/>
    <lineage>
        <taxon>Bacteria</taxon>
        <taxon>Pseudomonadati</taxon>
        <taxon>Pseudomonadota</taxon>
        <taxon>Betaproteobacteria</taxon>
        <taxon>Burkholderiales</taxon>
        <taxon>Sphaerotilaceae</taxon>
        <taxon>Roseateles</taxon>
    </lineage>
</organism>
<keyword evidence="2" id="KW-0812">Transmembrane</keyword>
<dbReference type="PROSITE" id="PS51257">
    <property type="entry name" value="PROKAR_LIPOPROTEIN"/>
    <property type="match status" value="1"/>
</dbReference>
<dbReference type="SUPFAM" id="SSF56954">
    <property type="entry name" value="Outer membrane efflux proteins (OEP)"/>
    <property type="match status" value="1"/>
</dbReference>
<reference evidence="4 5" key="1">
    <citation type="submission" date="2017-11" db="EMBL/GenBank/DDBJ databases">
        <title>Draft genome sequence of Mitsuaria sp. HWN-4.</title>
        <authorList>
            <person name="Gundlapally S.R."/>
        </authorList>
    </citation>
    <scope>NUCLEOTIDE SEQUENCE [LARGE SCALE GENOMIC DNA]</scope>
    <source>
        <strain evidence="4 5">HWN-4</strain>
    </source>
</reference>
<dbReference type="InterPro" id="IPR003423">
    <property type="entry name" value="OMP_efflux"/>
</dbReference>
<dbReference type="NCBIfam" id="TIGR01845">
    <property type="entry name" value="outer_NodT"/>
    <property type="match status" value="1"/>
</dbReference>
<dbReference type="GO" id="GO:0015562">
    <property type="term" value="F:efflux transmembrane transporter activity"/>
    <property type="evidence" value="ECO:0007669"/>
    <property type="project" value="InterPro"/>
</dbReference>
<dbReference type="Proteomes" id="UP000231501">
    <property type="component" value="Unassembled WGS sequence"/>
</dbReference>
<dbReference type="GO" id="GO:0005886">
    <property type="term" value="C:plasma membrane"/>
    <property type="evidence" value="ECO:0007669"/>
    <property type="project" value="UniProtKB-SubCell"/>
</dbReference>
<keyword evidence="2" id="KW-0449">Lipoprotein</keyword>
<dbReference type="EMBL" id="PEOG01000034">
    <property type="protein sequence ID" value="PIM52608.1"/>
    <property type="molecule type" value="Genomic_DNA"/>
</dbReference>
<dbReference type="InterPro" id="IPR010131">
    <property type="entry name" value="MdtP/NodT-like"/>
</dbReference>
<dbReference type="Gene3D" id="1.20.1600.10">
    <property type="entry name" value="Outer membrane efflux proteins (OEP)"/>
    <property type="match status" value="1"/>
</dbReference>
<dbReference type="Pfam" id="PF02321">
    <property type="entry name" value="OEP"/>
    <property type="match status" value="2"/>
</dbReference>
<dbReference type="PANTHER" id="PTHR30203">
    <property type="entry name" value="OUTER MEMBRANE CATION EFFLUX PROTEIN"/>
    <property type="match status" value="1"/>
</dbReference>
<proteinExistence type="inferred from homology"/>
<feature type="compositionally biased region" description="Low complexity" evidence="3">
    <location>
        <begin position="50"/>
        <end position="69"/>
    </location>
</feature>
<comment type="subcellular location">
    <subcellularLocation>
        <location evidence="2">Cell membrane</location>
        <topology evidence="2">Lipid-anchor</topology>
    </subcellularLocation>
</comment>
<evidence type="ECO:0000256" key="2">
    <source>
        <dbReference type="RuleBase" id="RU362097"/>
    </source>
</evidence>
<dbReference type="AlphaFoldDB" id="A0A2G9C861"/>
<name>A0A2G9C861_9BURK</name>
<keyword evidence="2" id="KW-0564">Palmitate</keyword>